<evidence type="ECO:0000313" key="3">
    <source>
        <dbReference type="Proteomes" id="UP000075714"/>
    </source>
</evidence>
<dbReference type="Pfam" id="PF00481">
    <property type="entry name" value="PP2C"/>
    <property type="match status" value="1"/>
</dbReference>
<dbReference type="InterPro" id="IPR036457">
    <property type="entry name" value="PPM-type-like_dom_sf"/>
</dbReference>
<dbReference type="AlphaFoldDB" id="A0A150GEQ4"/>
<organism evidence="2 3">
    <name type="scientific">Gonium pectorale</name>
    <name type="common">Green alga</name>
    <dbReference type="NCBI Taxonomy" id="33097"/>
    <lineage>
        <taxon>Eukaryota</taxon>
        <taxon>Viridiplantae</taxon>
        <taxon>Chlorophyta</taxon>
        <taxon>core chlorophytes</taxon>
        <taxon>Chlorophyceae</taxon>
        <taxon>CS clade</taxon>
        <taxon>Chlamydomonadales</taxon>
        <taxon>Volvocaceae</taxon>
        <taxon>Gonium</taxon>
    </lineage>
</organism>
<dbReference type="InterPro" id="IPR015655">
    <property type="entry name" value="PP2C"/>
</dbReference>
<dbReference type="CDD" id="cd00143">
    <property type="entry name" value="PP2Cc"/>
    <property type="match status" value="1"/>
</dbReference>
<dbReference type="GO" id="GO:0004722">
    <property type="term" value="F:protein serine/threonine phosphatase activity"/>
    <property type="evidence" value="ECO:0007669"/>
    <property type="project" value="InterPro"/>
</dbReference>
<dbReference type="PROSITE" id="PS51746">
    <property type="entry name" value="PPM_2"/>
    <property type="match status" value="1"/>
</dbReference>
<evidence type="ECO:0000313" key="2">
    <source>
        <dbReference type="EMBL" id="KXZ48341.1"/>
    </source>
</evidence>
<name>A0A150GEQ4_GONPE</name>
<dbReference type="SUPFAM" id="SSF81606">
    <property type="entry name" value="PP2C-like"/>
    <property type="match status" value="1"/>
</dbReference>
<comment type="caution">
    <text evidence="2">The sequence shown here is derived from an EMBL/GenBank/DDBJ whole genome shotgun (WGS) entry which is preliminary data.</text>
</comment>
<dbReference type="Proteomes" id="UP000075714">
    <property type="component" value="Unassembled WGS sequence"/>
</dbReference>
<protein>
    <recommendedName>
        <fullName evidence="1">PPM-type phosphatase domain-containing protein</fullName>
    </recommendedName>
</protein>
<gene>
    <name evidence="2" type="ORF">GPECTOR_28g748</name>
</gene>
<reference evidence="3" key="1">
    <citation type="journal article" date="2016" name="Nat. Commun.">
        <title>The Gonium pectorale genome demonstrates co-option of cell cycle regulation during the evolution of multicellularity.</title>
        <authorList>
            <person name="Hanschen E.R."/>
            <person name="Marriage T.N."/>
            <person name="Ferris P.J."/>
            <person name="Hamaji T."/>
            <person name="Toyoda A."/>
            <person name="Fujiyama A."/>
            <person name="Neme R."/>
            <person name="Noguchi H."/>
            <person name="Minakuchi Y."/>
            <person name="Suzuki M."/>
            <person name="Kawai-Toyooka H."/>
            <person name="Smith D.R."/>
            <person name="Sparks H."/>
            <person name="Anderson J."/>
            <person name="Bakaric R."/>
            <person name="Luria V."/>
            <person name="Karger A."/>
            <person name="Kirschner M.W."/>
            <person name="Durand P.M."/>
            <person name="Michod R.E."/>
            <person name="Nozaki H."/>
            <person name="Olson B.J."/>
        </authorList>
    </citation>
    <scope>NUCLEOTIDE SEQUENCE [LARGE SCALE GENOMIC DNA]</scope>
    <source>
        <strain evidence="3">NIES-2863</strain>
    </source>
</reference>
<accession>A0A150GEQ4</accession>
<dbReference type="Gene3D" id="3.60.40.10">
    <property type="entry name" value="PPM-type phosphatase domain"/>
    <property type="match status" value="1"/>
</dbReference>
<dbReference type="EMBL" id="LSYV01000029">
    <property type="protein sequence ID" value="KXZ48341.1"/>
    <property type="molecule type" value="Genomic_DNA"/>
</dbReference>
<dbReference type="PANTHER" id="PTHR47992">
    <property type="entry name" value="PROTEIN PHOSPHATASE"/>
    <property type="match status" value="1"/>
</dbReference>
<keyword evidence="3" id="KW-1185">Reference proteome</keyword>
<evidence type="ECO:0000259" key="1">
    <source>
        <dbReference type="PROSITE" id="PS51746"/>
    </source>
</evidence>
<dbReference type="STRING" id="33097.A0A150GEQ4"/>
<dbReference type="OrthoDB" id="10264738at2759"/>
<dbReference type="InterPro" id="IPR001932">
    <property type="entry name" value="PPM-type_phosphatase-like_dom"/>
</dbReference>
<proteinExistence type="predicted"/>
<feature type="domain" description="PPM-type phosphatase" evidence="1">
    <location>
        <begin position="1"/>
        <end position="103"/>
    </location>
</feature>
<sequence>MGVLATTRAFGDLDLKQFGVTAEPEVTSVPRCPDDELLILATDGVSNVLTNEEVADVARRVVRRAQEKGAPRAAAIRMAASAIGRFSRDRNSKDDITVIVVDLTPPAVLTPDVVSLKAVVTVDAAGDATATGAVPVPVSVAYGPSPARP</sequence>